<dbReference type="Proteomes" id="UP000504606">
    <property type="component" value="Unplaced"/>
</dbReference>
<organism evidence="3 4">
    <name type="scientific">Frankliniella occidentalis</name>
    <name type="common">Western flower thrips</name>
    <name type="synonym">Euthrips occidentalis</name>
    <dbReference type="NCBI Taxonomy" id="133901"/>
    <lineage>
        <taxon>Eukaryota</taxon>
        <taxon>Metazoa</taxon>
        <taxon>Ecdysozoa</taxon>
        <taxon>Arthropoda</taxon>
        <taxon>Hexapoda</taxon>
        <taxon>Insecta</taxon>
        <taxon>Pterygota</taxon>
        <taxon>Neoptera</taxon>
        <taxon>Paraneoptera</taxon>
        <taxon>Thysanoptera</taxon>
        <taxon>Terebrantia</taxon>
        <taxon>Thripoidea</taxon>
        <taxon>Thripidae</taxon>
        <taxon>Frankliniella</taxon>
    </lineage>
</organism>
<dbReference type="AlphaFoldDB" id="A0A9C6UA70"/>
<evidence type="ECO:0000313" key="3">
    <source>
        <dbReference type="Proteomes" id="UP000504606"/>
    </source>
</evidence>
<feature type="region of interest" description="Disordered" evidence="2">
    <location>
        <begin position="83"/>
        <end position="166"/>
    </location>
</feature>
<feature type="compositionally biased region" description="Polar residues" evidence="2">
    <location>
        <begin position="125"/>
        <end position="135"/>
    </location>
</feature>
<feature type="coiled-coil region" evidence="1">
    <location>
        <begin position="41"/>
        <end position="82"/>
    </location>
</feature>
<evidence type="ECO:0000256" key="1">
    <source>
        <dbReference type="SAM" id="Coils"/>
    </source>
</evidence>
<keyword evidence="3" id="KW-1185">Reference proteome</keyword>
<feature type="compositionally biased region" description="Basic and acidic residues" evidence="2">
    <location>
        <begin position="136"/>
        <end position="148"/>
    </location>
</feature>
<gene>
    <name evidence="4" type="primary">LOC127750043</name>
</gene>
<accession>A0A9C6UA70</accession>
<dbReference type="GeneID" id="127750043"/>
<evidence type="ECO:0000313" key="4">
    <source>
        <dbReference type="RefSeq" id="XP_052126457.1"/>
    </source>
</evidence>
<dbReference type="KEGG" id="foc:127750043"/>
<reference evidence="4" key="1">
    <citation type="submission" date="2025-08" db="UniProtKB">
        <authorList>
            <consortium name="RefSeq"/>
        </authorList>
    </citation>
    <scope>IDENTIFICATION</scope>
    <source>
        <tissue evidence="4">Whole organism</tissue>
    </source>
</reference>
<name>A0A9C6UA70_FRAOC</name>
<feature type="compositionally biased region" description="Acidic residues" evidence="2">
    <location>
        <begin position="87"/>
        <end position="112"/>
    </location>
</feature>
<proteinExistence type="predicted"/>
<evidence type="ECO:0000256" key="2">
    <source>
        <dbReference type="SAM" id="MobiDB-lite"/>
    </source>
</evidence>
<keyword evidence="1" id="KW-0175">Coiled coil</keyword>
<sequence length="166" mass="18313">MGIAQIVHPFFSDLLGFNPVLSFLRSLREVREEYTALGARDSEALEKRKALEKRLEAAEGEASSARADLKVALQRIDDLQQAIQGDLELDDDSSVSDNSDNDNDSEGSDESIETFLANHNMGSGRLSTANSSKRSSLCDRSPRQERTSMFDLSPRLGEACTPKEDM</sequence>
<dbReference type="RefSeq" id="XP_052126457.1">
    <property type="nucleotide sequence ID" value="XM_052270497.1"/>
</dbReference>
<protein>
    <submittedName>
        <fullName evidence="4">Unconventional myosin-XVIIIa-like</fullName>
    </submittedName>
</protein>